<evidence type="ECO:0000256" key="3">
    <source>
        <dbReference type="ARBA" id="ARBA00022989"/>
    </source>
</evidence>
<dbReference type="GO" id="GO:0005778">
    <property type="term" value="C:peroxisomal membrane"/>
    <property type="evidence" value="ECO:0007669"/>
    <property type="project" value="TreeGrafter"/>
</dbReference>
<feature type="compositionally biased region" description="Low complexity" evidence="5">
    <location>
        <begin position="72"/>
        <end position="87"/>
    </location>
</feature>
<dbReference type="EMBL" id="KB456260">
    <property type="protein sequence ID" value="EMF17058.1"/>
    <property type="molecule type" value="Genomic_DNA"/>
</dbReference>
<comment type="subcellular location">
    <subcellularLocation>
        <location evidence="1">Membrane</location>
        <topology evidence="1">Multi-pass membrane protein</topology>
    </subcellularLocation>
</comment>
<feature type="region of interest" description="Disordered" evidence="5">
    <location>
        <begin position="1"/>
        <end position="127"/>
    </location>
</feature>
<dbReference type="PANTHER" id="PTHR28304">
    <property type="entry name" value="PEROXISOMAL MEMBRANE PROTEIN PEX29"/>
    <property type="match status" value="1"/>
</dbReference>
<dbReference type="OMA" id="QNCMDDF"/>
<dbReference type="GO" id="GO:0007031">
    <property type="term" value="P:peroxisome organization"/>
    <property type="evidence" value="ECO:0007669"/>
    <property type="project" value="UniProtKB-ARBA"/>
</dbReference>
<dbReference type="RefSeq" id="XP_016765179.1">
    <property type="nucleotide sequence ID" value="XM_016903488.1"/>
</dbReference>
<dbReference type="PANTHER" id="PTHR28304:SF2">
    <property type="entry name" value="PEROXISOMAL MEMBRANE PROTEIN PEX29"/>
    <property type="match status" value="1"/>
</dbReference>
<evidence type="ECO:0000256" key="2">
    <source>
        <dbReference type="ARBA" id="ARBA00022692"/>
    </source>
</evidence>
<feature type="compositionally biased region" description="Acidic residues" evidence="5">
    <location>
        <begin position="23"/>
        <end position="32"/>
    </location>
</feature>
<evidence type="ECO:0000313" key="8">
    <source>
        <dbReference type="EMBL" id="EMF17058.1"/>
    </source>
</evidence>
<protein>
    <submittedName>
        <fullName evidence="8">Pex24p-domain-containing protein</fullName>
    </submittedName>
</protein>
<evidence type="ECO:0000256" key="4">
    <source>
        <dbReference type="ARBA" id="ARBA00023136"/>
    </source>
</evidence>
<keyword evidence="3 6" id="KW-1133">Transmembrane helix</keyword>
<keyword evidence="2 6" id="KW-0812">Transmembrane</keyword>
<feature type="region of interest" description="Disordered" evidence="5">
    <location>
        <begin position="466"/>
        <end position="498"/>
    </location>
</feature>
<dbReference type="Pfam" id="PF06398">
    <property type="entry name" value="Pex24p"/>
    <property type="match status" value="1"/>
</dbReference>
<gene>
    <name evidence="8" type="ORF">SEPMUDRAFT_146161</name>
</gene>
<dbReference type="Proteomes" id="UP000016931">
    <property type="component" value="Unassembled WGS sequence"/>
</dbReference>
<evidence type="ECO:0000313" key="9">
    <source>
        <dbReference type="Proteomes" id="UP000016931"/>
    </source>
</evidence>
<name>N1QMC1_SPHMS</name>
<dbReference type="OrthoDB" id="545683at2759"/>
<reference evidence="8 9" key="1">
    <citation type="journal article" date="2012" name="PLoS Pathog.">
        <title>Diverse lifestyles and strategies of plant pathogenesis encoded in the genomes of eighteen Dothideomycetes fungi.</title>
        <authorList>
            <person name="Ohm R.A."/>
            <person name="Feau N."/>
            <person name="Henrissat B."/>
            <person name="Schoch C.L."/>
            <person name="Horwitz B.A."/>
            <person name="Barry K.W."/>
            <person name="Condon B.J."/>
            <person name="Copeland A.C."/>
            <person name="Dhillon B."/>
            <person name="Glaser F."/>
            <person name="Hesse C.N."/>
            <person name="Kosti I."/>
            <person name="LaButti K."/>
            <person name="Lindquist E.A."/>
            <person name="Lucas S."/>
            <person name="Salamov A.A."/>
            <person name="Bradshaw R.E."/>
            <person name="Ciuffetti L."/>
            <person name="Hamelin R.C."/>
            <person name="Kema G.H.J."/>
            <person name="Lawrence C."/>
            <person name="Scott J.A."/>
            <person name="Spatafora J.W."/>
            <person name="Turgeon B.G."/>
            <person name="de Wit P.J.G.M."/>
            <person name="Zhong S."/>
            <person name="Goodwin S.B."/>
            <person name="Grigoriev I.V."/>
        </authorList>
    </citation>
    <scope>NUCLEOTIDE SEQUENCE [LARGE SCALE GENOMIC DNA]</scope>
    <source>
        <strain evidence="8 9">SO2202</strain>
    </source>
</reference>
<dbReference type="eggNOG" id="ENOG502QQTF">
    <property type="taxonomic scope" value="Eukaryota"/>
</dbReference>
<organism evidence="8 9">
    <name type="scientific">Sphaerulina musiva (strain SO2202)</name>
    <name type="common">Poplar stem canker fungus</name>
    <name type="synonym">Septoria musiva</name>
    <dbReference type="NCBI Taxonomy" id="692275"/>
    <lineage>
        <taxon>Eukaryota</taxon>
        <taxon>Fungi</taxon>
        <taxon>Dikarya</taxon>
        <taxon>Ascomycota</taxon>
        <taxon>Pezizomycotina</taxon>
        <taxon>Dothideomycetes</taxon>
        <taxon>Dothideomycetidae</taxon>
        <taxon>Mycosphaerellales</taxon>
        <taxon>Mycosphaerellaceae</taxon>
        <taxon>Sphaerulina</taxon>
    </lineage>
</organism>
<dbReference type="InterPro" id="IPR010482">
    <property type="entry name" value="TECPR1-like_DysF"/>
</dbReference>
<feature type="compositionally biased region" description="Acidic residues" evidence="5">
    <location>
        <begin position="103"/>
        <end position="113"/>
    </location>
</feature>
<feature type="compositionally biased region" description="Basic and acidic residues" evidence="5">
    <location>
        <begin position="43"/>
        <end position="61"/>
    </location>
</feature>
<keyword evidence="4 6" id="KW-0472">Membrane</keyword>
<proteinExistence type="predicted"/>
<evidence type="ECO:0000256" key="6">
    <source>
        <dbReference type="SAM" id="Phobius"/>
    </source>
</evidence>
<dbReference type="STRING" id="692275.N1QMC1"/>
<feature type="compositionally biased region" description="Basic and acidic residues" evidence="5">
    <location>
        <begin position="486"/>
        <end position="497"/>
    </location>
</feature>
<dbReference type="InterPro" id="IPR052816">
    <property type="entry name" value="Peroxisomal_Membrane_PEX28-32"/>
</dbReference>
<evidence type="ECO:0000259" key="7">
    <source>
        <dbReference type="Pfam" id="PF06398"/>
    </source>
</evidence>
<dbReference type="AlphaFoldDB" id="N1QMC1"/>
<feature type="transmembrane region" description="Helical" evidence="6">
    <location>
        <begin position="175"/>
        <end position="198"/>
    </location>
</feature>
<feature type="transmembrane region" description="Helical" evidence="6">
    <location>
        <begin position="145"/>
        <end position="163"/>
    </location>
</feature>
<evidence type="ECO:0000256" key="5">
    <source>
        <dbReference type="SAM" id="MobiDB-lite"/>
    </source>
</evidence>
<feature type="transmembrane region" description="Helical" evidence="6">
    <location>
        <begin position="283"/>
        <end position="303"/>
    </location>
</feature>
<keyword evidence="9" id="KW-1185">Reference proteome</keyword>
<feature type="domain" description="TECPR1-like DysF" evidence="7">
    <location>
        <begin position="135"/>
        <end position="506"/>
    </location>
</feature>
<accession>N1QMC1</accession>
<dbReference type="HOGENOM" id="CLU_024267_1_0_1"/>
<dbReference type="GeneID" id="27900625"/>
<evidence type="ECO:0000256" key="1">
    <source>
        <dbReference type="ARBA" id="ARBA00004141"/>
    </source>
</evidence>
<sequence>MAEPASPLANRDEPIPVIRIGEGGEDTSDAESDQATTRRQRDRLRERAIRSSSRLREKFEGDSEGGGGGGRQSLQDRLFNSVLSQILPSPPPQLDSPQHDLDAGYDEGDDGDADAPPRKKDRRSKHYVDKPEFGPRLMTYNFRRFNARIGVVFVFENMLIRLFSWRQTTATLSFLAVYTLICLKPHLLAVLPLALLLFGVMLPSFLARHPTPANDPRIEPSYRVPATAPASRVKPAPDFSTDFWRNMRDLQNSMEDFSRLHDAANDYVTPYTNFSDETLSSGVFLMLTTLSIAAFVGSSLVPWRAVALLGGWAAVLSGHPQAQKALLTTKNLKQLRQHVHLLQSTLRHWVERDIAMDEPAELRQVEIFELQKHHAGSKTWESWLFSPSPYDPLSPPRIADIRPKGTQFFEDVRPPHGWQYKEKKWTLDLFSREWVEERMITGVEIETAGERWVYDIPPEEVELLESLGSPGSTKDKHKARNIPRSGWEEGTGHERRGEWRRRRWTRLVTKKRSNEDEDEDKTQD</sequence>